<keyword evidence="4" id="KW-1185">Reference proteome</keyword>
<accession>A0A927A2H3</accession>
<keyword evidence="3" id="KW-0547">Nucleotide-binding</keyword>
<reference evidence="4" key="1">
    <citation type="journal article" date="2020" name="ISME J.">
        <title>Comparative genomics reveals insights into cyanobacterial evolution and habitat adaptation.</title>
        <authorList>
            <person name="Chen M.Y."/>
            <person name="Teng W.K."/>
            <person name="Zhao L."/>
            <person name="Hu C.X."/>
            <person name="Zhou Y.K."/>
            <person name="Han B.P."/>
            <person name="Song L.R."/>
            <person name="Shu W.S."/>
        </authorList>
    </citation>
    <scope>NUCLEOTIDE SEQUENCE [LARGE SCALE GENOMIC DNA]</scope>
    <source>
        <strain evidence="4">FACHB-251</strain>
    </source>
</reference>
<keyword evidence="3" id="KW-0378">Hydrolase</keyword>
<evidence type="ECO:0000313" key="3">
    <source>
        <dbReference type="EMBL" id="MBD2295251.1"/>
    </source>
</evidence>
<organism evidence="3 4">
    <name type="scientific">Anabaena sphaerica FACHB-251</name>
    <dbReference type="NCBI Taxonomy" id="2692883"/>
    <lineage>
        <taxon>Bacteria</taxon>
        <taxon>Bacillati</taxon>
        <taxon>Cyanobacteriota</taxon>
        <taxon>Cyanophyceae</taxon>
        <taxon>Nostocales</taxon>
        <taxon>Nostocaceae</taxon>
        <taxon>Anabaena</taxon>
    </lineage>
</organism>
<sequence length="185" mass="22021">MEGVKKIQQNQGKLGVFWHTQGSGKSYSMVFFSQKILRKLIGNWTFLIITDREDLDDQIYKNFAYAGVVTEPEQEVRAKNAEHLKLLLKEDHRYIFTLIQKFRTDKVKQVARELLEILKREKLVLDWRKRQQTRAGVEVTIKDILDKLPPSYSIEVYEKKCLEVYQHIYENYSERGISIYQIFND</sequence>
<dbReference type="Proteomes" id="UP000662185">
    <property type="component" value="Unassembled WGS sequence"/>
</dbReference>
<dbReference type="GO" id="GO:0004386">
    <property type="term" value="F:helicase activity"/>
    <property type="evidence" value="ECO:0007669"/>
    <property type="project" value="UniProtKB-KW"/>
</dbReference>
<gene>
    <name evidence="3" type="ORF">H6G06_17635</name>
</gene>
<keyword evidence="3" id="KW-0347">Helicase</keyword>
<dbReference type="InterPro" id="IPR040980">
    <property type="entry name" value="SWI2_SNF2"/>
</dbReference>
<proteinExistence type="predicted"/>
<dbReference type="Gene3D" id="3.40.50.300">
    <property type="entry name" value="P-loop containing nucleotide triphosphate hydrolases"/>
    <property type="match status" value="1"/>
</dbReference>
<evidence type="ECO:0000313" key="4">
    <source>
        <dbReference type="Proteomes" id="UP000662185"/>
    </source>
</evidence>
<dbReference type="PANTHER" id="PTHR30195">
    <property type="entry name" value="TYPE I SITE-SPECIFIC DEOXYRIBONUCLEASE PROTEIN SUBUNIT M AND R"/>
    <property type="match status" value="1"/>
</dbReference>
<dbReference type="PANTHER" id="PTHR30195:SF15">
    <property type="entry name" value="TYPE I RESTRICTION ENZYME HINDI ENDONUCLEASE SUBUNIT"/>
    <property type="match status" value="1"/>
</dbReference>
<dbReference type="EMBL" id="JACJQU010000011">
    <property type="protein sequence ID" value="MBD2295251.1"/>
    <property type="molecule type" value="Genomic_DNA"/>
</dbReference>
<keyword evidence="1" id="KW-0680">Restriction system</keyword>
<evidence type="ECO:0000259" key="2">
    <source>
        <dbReference type="Pfam" id="PF18766"/>
    </source>
</evidence>
<protein>
    <submittedName>
        <fullName evidence="3">DEAD/DEAH box helicase family protein</fullName>
    </submittedName>
</protein>
<dbReference type="InterPro" id="IPR027417">
    <property type="entry name" value="P-loop_NTPase"/>
</dbReference>
<dbReference type="AlphaFoldDB" id="A0A927A2H3"/>
<comment type="caution">
    <text evidence="3">The sequence shown here is derived from an EMBL/GenBank/DDBJ whole genome shotgun (WGS) entry which is preliminary data.</text>
</comment>
<dbReference type="GO" id="GO:0009307">
    <property type="term" value="P:DNA restriction-modification system"/>
    <property type="evidence" value="ECO:0007669"/>
    <property type="project" value="UniProtKB-KW"/>
</dbReference>
<keyword evidence="3" id="KW-0067">ATP-binding</keyword>
<evidence type="ECO:0000256" key="1">
    <source>
        <dbReference type="ARBA" id="ARBA00022747"/>
    </source>
</evidence>
<dbReference type="SUPFAM" id="SSF52540">
    <property type="entry name" value="P-loop containing nucleoside triphosphate hydrolases"/>
    <property type="match status" value="1"/>
</dbReference>
<dbReference type="Pfam" id="PF18766">
    <property type="entry name" value="SWI2_SNF2"/>
    <property type="match status" value="1"/>
</dbReference>
<dbReference type="InterPro" id="IPR051268">
    <property type="entry name" value="Type-I_R_enzyme_R_subunit"/>
</dbReference>
<feature type="domain" description="SWI2/SNF2 ATPase" evidence="2">
    <location>
        <begin position="4"/>
        <end position="134"/>
    </location>
</feature>
<name>A0A927A2H3_9NOST</name>